<feature type="modified residue" description="N6-(pyridoxal phosphate)lysine" evidence="4">
    <location>
        <position position="219"/>
    </location>
</feature>
<evidence type="ECO:0000256" key="3">
    <source>
        <dbReference type="ARBA" id="ARBA00044507"/>
    </source>
</evidence>
<dbReference type="STRING" id="1161919.EPIR_3232"/>
<dbReference type="Proteomes" id="UP000018217">
    <property type="component" value="Unassembled WGS sequence"/>
</dbReference>
<accession>V5ZBG5</accession>
<dbReference type="FunFam" id="3.40.640.10:FF:000056">
    <property type="entry name" value="SelA-like pyridoxal phosphate-dependent enzyme"/>
    <property type="match status" value="1"/>
</dbReference>
<evidence type="ECO:0000313" key="5">
    <source>
        <dbReference type="EMBL" id="CCG88595.1"/>
    </source>
</evidence>
<proteinExistence type="inferred from homology"/>
<dbReference type="PANTHER" id="PTHR32328:SF0">
    <property type="entry name" value="L-SERYL-TRNA(SEC) SELENIUM TRANSFERASE"/>
    <property type="match status" value="1"/>
</dbReference>
<dbReference type="Gene3D" id="3.40.640.10">
    <property type="entry name" value="Type I PLP-dependent aspartate aminotransferase-like (Major domain)"/>
    <property type="match status" value="1"/>
</dbReference>
<protein>
    <submittedName>
        <fullName evidence="5">Selenocysteine synthase</fullName>
        <ecNumber evidence="5">2.9.1.1</ecNumber>
    </submittedName>
</protein>
<evidence type="ECO:0000313" key="6">
    <source>
        <dbReference type="Proteomes" id="UP000018217"/>
    </source>
</evidence>
<dbReference type="EMBL" id="CAHS01000021">
    <property type="protein sequence ID" value="CCG88595.1"/>
    <property type="molecule type" value="Genomic_DNA"/>
</dbReference>
<comment type="caution">
    <text evidence="5">The sequence shown here is derived from an EMBL/GenBank/DDBJ whole genome shotgun (WGS) entry which is preliminary data.</text>
</comment>
<comment type="cofactor">
    <cofactor evidence="1 4">
        <name>pyridoxal 5'-phosphate</name>
        <dbReference type="ChEBI" id="CHEBI:597326"/>
    </cofactor>
</comment>
<keyword evidence="6" id="KW-1185">Reference proteome</keyword>
<dbReference type="EC" id="2.9.1.1" evidence="5"/>
<keyword evidence="5" id="KW-0808">Transferase</keyword>
<organism evidence="5 6">
    <name type="scientific">Erwinia piriflorinigrans CFBP 5888</name>
    <dbReference type="NCBI Taxonomy" id="1161919"/>
    <lineage>
        <taxon>Bacteria</taxon>
        <taxon>Pseudomonadati</taxon>
        <taxon>Pseudomonadota</taxon>
        <taxon>Gammaproteobacteria</taxon>
        <taxon>Enterobacterales</taxon>
        <taxon>Erwiniaceae</taxon>
        <taxon>Erwinia</taxon>
    </lineage>
</organism>
<dbReference type="GO" id="GO:0004125">
    <property type="term" value="F:L-seryl-tRNA(Sec) selenium transferase activity"/>
    <property type="evidence" value="ECO:0007669"/>
    <property type="project" value="UniProtKB-EC"/>
</dbReference>
<dbReference type="InterPro" id="IPR015421">
    <property type="entry name" value="PyrdxlP-dep_Trfase_major"/>
</dbReference>
<evidence type="ECO:0000256" key="2">
    <source>
        <dbReference type="ARBA" id="ARBA00022898"/>
    </source>
</evidence>
<dbReference type="InterPro" id="IPR006337">
    <property type="entry name" value="DgaE-like"/>
</dbReference>
<comment type="similarity">
    <text evidence="3">Belongs to the SelA family.</text>
</comment>
<evidence type="ECO:0000256" key="4">
    <source>
        <dbReference type="PIRSR" id="PIRSR618319-50"/>
    </source>
</evidence>
<sequence length="379" mass="40256">MKGKNVMTSVYDKYGLKQVINASGRMTILGVSTPSADVVETVKFGLNHYFEINDLVNKSGAYIAGLLGCEAALVVSCASAGLAQSVAALIIKDNVWLLDNLHAAPLTVAHDIVLPKGHNVNYGAPVGTMVALGGGRLVEAGYANECSAEQLSAAITGQTAAILYIKSHHCVQKSHLSVEEAAAVARQHGVPLIVDAAAEEDLQAYSNAGADLVVYSGAKAIEGPTSGLVVGKTQYVEWVKRQSQGIGRAMKVGKEGILGLTLAIENYLLRARVTGRQMVEKMTPFIAHLNQLPGVEARVVWDAAGRDIARAEIHFDEAKLGRTAGEIVQSLKTGDIAIYFRGYKANEGIVEVDVRSVTVDQLHTVFSCIRALIAGDQRP</sequence>
<dbReference type="Pfam" id="PF03841">
    <property type="entry name" value="SelA"/>
    <property type="match status" value="1"/>
</dbReference>
<dbReference type="PANTHER" id="PTHR32328">
    <property type="entry name" value="L-SERYL-TRNA(SEC) SELENIUM TRANSFERASE"/>
    <property type="match status" value="1"/>
</dbReference>
<gene>
    <name evidence="5" type="primary">selA</name>
    <name evidence="5" type="ORF">EPIR_3232</name>
</gene>
<reference evidence="5 6" key="1">
    <citation type="journal article" date="2013" name="Syst. Appl. Microbiol.">
        <title>Phylogenetic position and virulence apparatus of the pear flower necrosis pathogen Erwinia piriflorinigrans CFBP 5888T as assessed by comparative genomics.</title>
        <authorList>
            <person name="Smits T.H."/>
            <person name="Rezzonico F."/>
            <person name="Lopez M.M."/>
            <person name="Blom J."/>
            <person name="Goesmann A."/>
            <person name="Frey J.E."/>
            <person name="Duffy B."/>
        </authorList>
    </citation>
    <scope>NUCLEOTIDE SEQUENCE [LARGE SCALE GENOMIC DNA]</scope>
    <source>
        <strain evidence="6">CFBP5888</strain>
    </source>
</reference>
<name>V5ZBG5_9GAMM</name>
<keyword evidence="2 4" id="KW-0663">Pyridoxal phosphate</keyword>
<evidence type="ECO:0000256" key="1">
    <source>
        <dbReference type="ARBA" id="ARBA00001933"/>
    </source>
</evidence>
<dbReference type="SUPFAM" id="SSF53383">
    <property type="entry name" value="PLP-dependent transferases"/>
    <property type="match status" value="1"/>
</dbReference>
<dbReference type="InterPro" id="IPR018319">
    <property type="entry name" value="SelA-like"/>
</dbReference>
<dbReference type="NCBIfam" id="TIGR01437">
    <property type="entry name" value="selA_rel"/>
    <property type="match status" value="1"/>
</dbReference>
<dbReference type="AlphaFoldDB" id="V5ZBG5"/>
<dbReference type="InterPro" id="IPR015424">
    <property type="entry name" value="PyrdxlP-dep_Trfase"/>
</dbReference>